<keyword evidence="2" id="KW-1185">Reference proteome</keyword>
<dbReference type="Proteomes" id="UP000714275">
    <property type="component" value="Unassembled WGS sequence"/>
</dbReference>
<sequence>MAAVDKSGLVGEQFVMKFGGTVEDSGNHIVRRSCTSDHVKTIAHRRMRWPEYVQNERMIAPLRTVVRRSLITVKKGSRVNSFVQFTIRGPSWLVIGWSPLLASASDIRDVASNLEQSSNVLLMCMVPGLFRREAILEQYP</sequence>
<reference evidence="1" key="1">
    <citation type="journal article" date="2020" name="New Phytol.">
        <title>Comparative genomics reveals dynamic genome evolution in host specialist ectomycorrhizal fungi.</title>
        <authorList>
            <person name="Lofgren L.A."/>
            <person name="Nguyen N.H."/>
            <person name="Vilgalys R."/>
            <person name="Ruytinx J."/>
            <person name="Liao H.L."/>
            <person name="Branco S."/>
            <person name="Kuo A."/>
            <person name="LaButti K."/>
            <person name="Lipzen A."/>
            <person name="Andreopoulos W."/>
            <person name="Pangilinan J."/>
            <person name="Riley R."/>
            <person name="Hundley H."/>
            <person name="Na H."/>
            <person name="Barry K."/>
            <person name="Grigoriev I.V."/>
            <person name="Stajich J.E."/>
            <person name="Kennedy P.G."/>
        </authorList>
    </citation>
    <scope>NUCLEOTIDE SEQUENCE</scope>
    <source>
        <strain evidence="1">DOB743</strain>
    </source>
</reference>
<name>A0A9P6ZMY7_9AGAM</name>
<organism evidence="1 2">
    <name type="scientific">Suillus placidus</name>
    <dbReference type="NCBI Taxonomy" id="48579"/>
    <lineage>
        <taxon>Eukaryota</taxon>
        <taxon>Fungi</taxon>
        <taxon>Dikarya</taxon>
        <taxon>Basidiomycota</taxon>
        <taxon>Agaricomycotina</taxon>
        <taxon>Agaricomycetes</taxon>
        <taxon>Agaricomycetidae</taxon>
        <taxon>Boletales</taxon>
        <taxon>Suillineae</taxon>
        <taxon>Suillaceae</taxon>
        <taxon>Suillus</taxon>
    </lineage>
</organism>
<evidence type="ECO:0000313" key="2">
    <source>
        <dbReference type="Proteomes" id="UP000714275"/>
    </source>
</evidence>
<accession>A0A9P6ZMY7</accession>
<evidence type="ECO:0000313" key="1">
    <source>
        <dbReference type="EMBL" id="KAG1771935.1"/>
    </source>
</evidence>
<dbReference type="AlphaFoldDB" id="A0A9P6ZMY7"/>
<dbReference type="OrthoDB" id="10338410at2759"/>
<gene>
    <name evidence="1" type="ORF">EV702DRAFT_1048722</name>
</gene>
<comment type="caution">
    <text evidence="1">The sequence shown here is derived from an EMBL/GenBank/DDBJ whole genome shotgun (WGS) entry which is preliminary data.</text>
</comment>
<protein>
    <submittedName>
        <fullName evidence="1">Uncharacterized protein</fullName>
    </submittedName>
</protein>
<dbReference type="EMBL" id="JABBWD010000055">
    <property type="protein sequence ID" value="KAG1771935.1"/>
    <property type="molecule type" value="Genomic_DNA"/>
</dbReference>
<proteinExistence type="predicted"/>